<dbReference type="PANTHER" id="PTHR33713">
    <property type="entry name" value="ANTITOXIN YAFN-RELATED"/>
    <property type="match status" value="1"/>
</dbReference>
<proteinExistence type="inferred from homology"/>
<dbReference type="OrthoDB" id="5297687at2"/>
<comment type="function">
    <text evidence="2">Antitoxin component of a type II toxin-antitoxin (TA) system.</text>
</comment>
<dbReference type="InterPro" id="IPR036165">
    <property type="entry name" value="YefM-like_sf"/>
</dbReference>
<dbReference type="PATRIC" id="fig|1414851.3.peg.2600"/>
<organism evidence="3 4">
    <name type="scientific">Pelistega indica</name>
    <dbReference type="NCBI Taxonomy" id="1414851"/>
    <lineage>
        <taxon>Bacteria</taxon>
        <taxon>Pseudomonadati</taxon>
        <taxon>Pseudomonadota</taxon>
        <taxon>Betaproteobacteria</taxon>
        <taxon>Burkholderiales</taxon>
        <taxon>Alcaligenaceae</taxon>
        <taxon>Pelistega</taxon>
    </lineage>
</organism>
<sequence length="80" mass="9231">MNSIYAEQSISVTELKRNYASILATVDAPIAVLNHNKPEAYLIPADYFERMMIQLEDMELNMIAERRKDDKLIQVSIDDL</sequence>
<evidence type="ECO:0000313" key="3">
    <source>
        <dbReference type="EMBL" id="ETD66539.1"/>
    </source>
</evidence>
<reference evidence="3 4" key="1">
    <citation type="submission" date="2013-11" db="EMBL/GenBank/DDBJ databases">
        <title>Genomic analysis of Pelistega sp. HM-7.</title>
        <authorList>
            <person name="Kumbhare S.V."/>
            <person name="Shetty S.A."/>
            <person name="Sharma O."/>
            <person name="Dhotre D.P."/>
        </authorList>
    </citation>
    <scope>NUCLEOTIDE SEQUENCE [LARGE SCALE GENOMIC DNA]</scope>
    <source>
        <strain evidence="3 4">HM-7</strain>
    </source>
</reference>
<gene>
    <name evidence="3" type="ORF">V757_12510</name>
</gene>
<dbReference type="Gene3D" id="3.40.1620.10">
    <property type="entry name" value="YefM-like domain"/>
    <property type="match status" value="1"/>
</dbReference>
<protein>
    <recommendedName>
        <fullName evidence="2">Antitoxin</fullName>
    </recommendedName>
</protein>
<accession>V8FQH3</accession>
<name>V8FQH3_9BURK</name>
<dbReference type="SUPFAM" id="SSF143120">
    <property type="entry name" value="YefM-like"/>
    <property type="match status" value="1"/>
</dbReference>
<dbReference type="PANTHER" id="PTHR33713:SF10">
    <property type="entry name" value="ANTITOXIN YAFN"/>
    <property type="match status" value="1"/>
</dbReference>
<evidence type="ECO:0000256" key="2">
    <source>
        <dbReference type="RuleBase" id="RU362080"/>
    </source>
</evidence>
<dbReference type="InterPro" id="IPR006442">
    <property type="entry name" value="Antitoxin_Phd/YefM"/>
</dbReference>
<dbReference type="AlphaFoldDB" id="V8FQH3"/>
<dbReference type="RefSeq" id="WP_023953407.1">
    <property type="nucleotide sequence ID" value="NZ_AYSV01000140.1"/>
</dbReference>
<comment type="similarity">
    <text evidence="1 2">Belongs to the phD/YefM antitoxin family.</text>
</comment>
<dbReference type="Pfam" id="PF02604">
    <property type="entry name" value="PhdYeFM_antitox"/>
    <property type="match status" value="1"/>
</dbReference>
<evidence type="ECO:0000256" key="1">
    <source>
        <dbReference type="ARBA" id="ARBA00009981"/>
    </source>
</evidence>
<comment type="caution">
    <text evidence="3">The sequence shown here is derived from an EMBL/GenBank/DDBJ whole genome shotgun (WGS) entry which is preliminary data.</text>
</comment>
<dbReference type="Proteomes" id="UP000018766">
    <property type="component" value="Unassembled WGS sequence"/>
</dbReference>
<dbReference type="InterPro" id="IPR051405">
    <property type="entry name" value="phD/YefM_antitoxin"/>
</dbReference>
<evidence type="ECO:0000313" key="4">
    <source>
        <dbReference type="Proteomes" id="UP000018766"/>
    </source>
</evidence>
<dbReference type="NCBIfam" id="TIGR01552">
    <property type="entry name" value="phd_fam"/>
    <property type="match status" value="1"/>
</dbReference>
<keyword evidence="4" id="KW-1185">Reference proteome</keyword>
<dbReference type="EMBL" id="AYSV01000140">
    <property type="protein sequence ID" value="ETD66539.1"/>
    <property type="molecule type" value="Genomic_DNA"/>
</dbReference>